<dbReference type="Gene3D" id="3.40.50.620">
    <property type="entry name" value="HUPs"/>
    <property type="match status" value="1"/>
</dbReference>
<gene>
    <name evidence="6" type="primary">tilS</name>
    <name evidence="9" type="ORF">PU02_0297</name>
</gene>
<protein>
    <recommendedName>
        <fullName evidence="6">tRNA(Ile)-lysidine synthase</fullName>
        <ecNumber evidence="6">6.3.4.19</ecNumber>
    </recommendedName>
    <alternativeName>
        <fullName evidence="6">tRNA(Ile)-2-lysyl-cytidine synthase</fullName>
    </alternativeName>
    <alternativeName>
        <fullName evidence="6">tRNA(Ile)-lysidine synthetase</fullName>
    </alternativeName>
</protein>
<dbReference type="AlphaFoldDB" id="A0A0M3T2M6"/>
<dbReference type="HAMAP" id="MF_01161">
    <property type="entry name" value="tRNA_Ile_lys_synt"/>
    <property type="match status" value="1"/>
</dbReference>
<dbReference type="InterPro" id="IPR011063">
    <property type="entry name" value="TilS/TtcA_N"/>
</dbReference>
<sequence>MFVQLTENLFKPSDFIQCQKLILAVSGGSDSLALLFLVRDYLRKIPVAPKIVAVTIDHQLRRESAQEAEDVAAICFAHQIQHVTVRWEEKKPKTNISQKARIARYNLLYEEAEKQGAGVIMTGHTLNDQVETYYMRSKRLQKKSVSSFPHHDGQMNQDGQMSQKEGTKNSSERTAYDEKLKTLCREETLRGEETLYGEEEMLRGKEMLCERGLACIPREALLRGKVRLIRPLLCVERQTLRAYLNAQKLVWIDDPTNEDLKYERVRARHYLAHSQQKIVLFAKKIDDAALQRREQAQKIADLILALDITVNYGRCFIKRPEDSLYEQPEFSFIVGLFAVLMGGGSYLLPSQKLAMLGQKLCFPHPENLSHPEKGQPILEKRRFTLAGAVIEVTHRGIACWREARNMKEEVIAPGHNLLWDGRYWITNNGKEPVKVGPADIKSAKYCLNRGMQAGLIDLEHPHFPSLQSLIMLSHHKGVDIPELASSPYIWHEIIIKRAMAPFDWLLSHEDIPIVRAIEPFFRIEEKR</sequence>
<evidence type="ECO:0000256" key="7">
    <source>
        <dbReference type="SAM" id="MobiDB-lite"/>
    </source>
</evidence>
<proteinExistence type="inferred from homology"/>
<dbReference type="GO" id="GO:0006400">
    <property type="term" value="P:tRNA modification"/>
    <property type="evidence" value="ECO:0007669"/>
    <property type="project" value="UniProtKB-UniRule"/>
</dbReference>
<comment type="domain">
    <text evidence="6">The N-terminal region contains the highly conserved SGGXDS motif, predicted to be a P-loop motif involved in ATP binding.</text>
</comment>
<feature type="binding site" evidence="6">
    <location>
        <begin position="26"/>
        <end position="31"/>
    </location>
    <ligand>
        <name>ATP</name>
        <dbReference type="ChEBI" id="CHEBI:30616"/>
    </ligand>
</feature>
<dbReference type="PATRIC" id="fig|1318743.3.peg.309"/>
<dbReference type="InterPro" id="IPR012795">
    <property type="entry name" value="tRNA_Ile_lys_synt_N"/>
</dbReference>
<comment type="similarity">
    <text evidence="6">Belongs to the tRNA(Ile)-lysidine synthase family.</text>
</comment>
<dbReference type="OrthoDB" id="9807403at2"/>
<dbReference type="PANTHER" id="PTHR43033">
    <property type="entry name" value="TRNA(ILE)-LYSIDINE SYNTHASE-RELATED"/>
    <property type="match status" value="1"/>
</dbReference>
<evidence type="ECO:0000256" key="2">
    <source>
        <dbReference type="ARBA" id="ARBA00022694"/>
    </source>
</evidence>
<evidence type="ECO:0000313" key="9">
    <source>
        <dbReference type="EMBL" id="ALE03111.1"/>
    </source>
</evidence>
<evidence type="ECO:0000313" key="10">
    <source>
        <dbReference type="Proteomes" id="UP000057213"/>
    </source>
</evidence>
<reference evidence="9 10" key="1">
    <citation type="journal article" date="2015" name="Genome Announc.">
        <title>Complete Genome Sequence of Bartonella ancashensis Strain 20.00, Isolated from the Blood of a Patient with Verruga Peruana.</title>
        <authorList>
            <person name="Hang J."/>
            <person name="Mullins K.E."/>
            <person name="Clifford R.J."/>
            <person name="Onmus-Leone F."/>
            <person name="Yang Y."/>
            <person name="Jiang J."/>
            <person name="Leguia M."/>
            <person name="Kasper M.R."/>
            <person name="Maguina C."/>
            <person name="Lesho E.P."/>
            <person name="Jarman R.G."/>
            <person name="Richards A.L."/>
            <person name="Blazes D."/>
        </authorList>
    </citation>
    <scope>NUCLEOTIDE SEQUENCE [LARGE SCALE GENOMIC DNA]</scope>
    <source>
        <strain evidence="9 10">20.00</strain>
    </source>
</reference>
<dbReference type="CDD" id="cd01992">
    <property type="entry name" value="TilS_N"/>
    <property type="match status" value="1"/>
</dbReference>
<feature type="region of interest" description="Disordered" evidence="7">
    <location>
        <begin position="144"/>
        <end position="177"/>
    </location>
</feature>
<feature type="compositionally biased region" description="Basic and acidic residues" evidence="7">
    <location>
        <begin position="165"/>
        <end position="177"/>
    </location>
</feature>
<evidence type="ECO:0000259" key="8">
    <source>
        <dbReference type="Pfam" id="PF01171"/>
    </source>
</evidence>
<evidence type="ECO:0000256" key="5">
    <source>
        <dbReference type="ARBA" id="ARBA00048539"/>
    </source>
</evidence>
<evidence type="ECO:0000256" key="1">
    <source>
        <dbReference type="ARBA" id="ARBA00022598"/>
    </source>
</evidence>
<keyword evidence="4 6" id="KW-0067">ATP-binding</keyword>
<evidence type="ECO:0000256" key="4">
    <source>
        <dbReference type="ARBA" id="ARBA00022840"/>
    </source>
</evidence>
<dbReference type="EMBL" id="CP010401">
    <property type="protein sequence ID" value="ALE03111.1"/>
    <property type="molecule type" value="Genomic_DNA"/>
</dbReference>
<keyword evidence="3 6" id="KW-0547">Nucleotide-binding</keyword>
<name>A0A0M3T2M6_9HYPH</name>
<dbReference type="NCBIfam" id="TIGR02432">
    <property type="entry name" value="lysidine_TilS_N"/>
    <property type="match status" value="1"/>
</dbReference>
<evidence type="ECO:0000256" key="6">
    <source>
        <dbReference type="HAMAP-Rule" id="MF_01161"/>
    </source>
</evidence>
<feature type="domain" description="tRNA(Ile)-lysidine/2-thiocytidine synthase N-terminal" evidence="8">
    <location>
        <begin position="20"/>
        <end position="148"/>
    </location>
</feature>
<dbReference type="SUPFAM" id="SSF52402">
    <property type="entry name" value="Adenine nucleotide alpha hydrolases-like"/>
    <property type="match status" value="1"/>
</dbReference>
<dbReference type="EC" id="6.3.4.19" evidence="6"/>
<evidence type="ECO:0000256" key="3">
    <source>
        <dbReference type="ARBA" id="ARBA00022741"/>
    </source>
</evidence>
<comment type="function">
    <text evidence="6">Ligates lysine onto the cytidine present at position 34 of the AUA codon-specific tRNA(Ile) that contains the anticodon CAU, in an ATP-dependent manner. Cytidine is converted to lysidine, thus changing the amino acid specificity of the tRNA from methionine to isoleucine.</text>
</comment>
<feature type="domain" description="tRNA(Ile)-lysidine/2-thiocytidine synthase N-terminal" evidence="8">
    <location>
        <begin position="208"/>
        <end position="269"/>
    </location>
</feature>
<keyword evidence="10" id="KW-1185">Reference proteome</keyword>
<feature type="compositionally biased region" description="Polar residues" evidence="7">
    <location>
        <begin position="154"/>
        <end position="164"/>
    </location>
</feature>
<dbReference type="Proteomes" id="UP000057213">
    <property type="component" value="Chromosome"/>
</dbReference>
<keyword evidence="1 6" id="KW-0436">Ligase</keyword>
<dbReference type="STRING" id="1318743.PU02_0297"/>
<dbReference type="KEGG" id="banc:PU02_0297"/>
<accession>A0A0M3T2M6</accession>
<organism evidence="9 10">
    <name type="scientific">Bartonella ancashensis</name>
    <dbReference type="NCBI Taxonomy" id="1318743"/>
    <lineage>
        <taxon>Bacteria</taxon>
        <taxon>Pseudomonadati</taxon>
        <taxon>Pseudomonadota</taxon>
        <taxon>Alphaproteobacteria</taxon>
        <taxon>Hyphomicrobiales</taxon>
        <taxon>Bartonellaceae</taxon>
        <taxon>Bartonella</taxon>
    </lineage>
</organism>
<dbReference type="RefSeq" id="WP_053943757.1">
    <property type="nucleotide sequence ID" value="NZ_CP010401.1"/>
</dbReference>
<keyword evidence="6" id="KW-0963">Cytoplasm</keyword>
<dbReference type="GO" id="GO:0005524">
    <property type="term" value="F:ATP binding"/>
    <property type="evidence" value="ECO:0007669"/>
    <property type="project" value="UniProtKB-UniRule"/>
</dbReference>
<dbReference type="GO" id="GO:0032267">
    <property type="term" value="F:tRNA(Ile)-lysidine synthase activity"/>
    <property type="evidence" value="ECO:0007669"/>
    <property type="project" value="UniProtKB-EC"/>
</dbReference>
<dbReference type="InterPro" id="IPR014729">
    <property type="entry name" value="Rossmann-like_a/b/a_fold"/>
</dbReference>
<dbReference type="GO" id="GO:0005737">
    <property type="term" value="C:cytoplasm"/>
    <property type="evidence" value="ECO:0007669"/>
    <property type="project" value="UniProtKB-SubCell"/>
</dbReference>
<comment type="subcellular location">
    <subcellularLocation>
        <location evidence="6">Cytoplasm</location>
    </subcellularLocation>
</comment>
<dbReference type="Pfam" id="PF01171">
    <property type="entry name" value="ATP_bind_3"/>
    <property type="match status" value="2"/>
</dbReference>
<keyword evidence="2 6" id="KW-0819">tRNA processing</keyword>
<dbReference type="InterPro" id="IPR012094">
    <property type="entry name" value="tRNA_Ile_lys_synt"/>
</dbReference>
<dbReference type="PANTHER" id="PTHR43033:SF1">
    <property type="entry name" value="TRNA(ILE)-LYSIDINE SYNTHASE-RELATED"/>
    <property type="match status" value="1"/>
</dbReference>
<comment type="catalytic activity">
    <reaction evidence="5 6">
        <text>cytidine(34) in tRNA(Ile2) + L-lysine + ATP = lysidine(34) in tRNA(Ile2) + AMP + diphosphate + H(+)</text>
        <dbReference type="Rhea" id="RHEA:43744"/>
        <dbReference type="Rhea" id="RHEA-COMP:10625"/>
        <dbReference type="Rhea" id="RHEA-COMP:10670"/>
        <dbReference type="ChEBI" id="CHEBI:15378"/>
        <dbReference type="ChEBI" id="CHEBI:30616"/>
        <dbReference type="ChEBI" id="CHEBI:32551"/>
        <dbReference type="ChEBI" id="CHEBI:33019"/>
        <dbReference type="ChEBI" id="CHEBI:82748"/>
        <dbReference type="ChEBI" id="CHEBI:83665"/>
        <dbReference type="ChEBI" id="CHEBI:456215"/>
        <dbReference type="EC" id="6.3.4.19"/>
    </reaction>
</comment>